<dbReference type="EMBL" id="CAJNOI010000062">
    <property type="protein sequence ID" value="CAF0976029.1"/>
    <property type="molecule type" value="Genomic_DNA"/>
</dbReference>
<sequence length="195" mass="22442">MDAYNIILDYTSLSLQNIHIHKLQPKLSTMKNKKILFNTTNSQSENSVSSSNIYDSKDESSSSHCRRSRQCHLSTLNTIRRHKNEMKARDALTQACANIKQLKVVIEPLKDIQSILEGKYHSQTQEEQAKLKQTELQRKIYNNKQALLIPFILDDQFQSLIKSVLPPQQNDLLCNIMTLLNSMEEYSSSSELLDN</sequence>
<protein>
    <submittedName>
        <fullName evidence="3">Uncharacterized protein</fullName>
    </submittedName>
</protein>
<dbReference type="Proteomes" id="UP000663832">
    <property type="component" value="Unassembled WGS sequence"/>
</dbReference>
<keyword evidence="4" id="KW-1185">Reference proteome</keyword>
<accession>A0A814NXV8</accession>
<comment type="caution">
    <text evidence="3">The sequence shown here is derived from an EMBL/GenBank/DDBJ whole genome shotgun (WGS) entry which is preliminary data.</text>
</comment>
<dbReference type="AlphaFoldDB" id="A0A814NXV8"/>
<dbReference type="OrthoDB" id="10364467at2759"/>
<evidence type="ECO:0000313" key="3">
    <source>
        <dbReference type="EMBL" id="CAF1097309.1"/>
    </source>
</evidence>
<feature type="region of interest" description="Disordered" evidence="1">
    <location>
        <begin position="41"/>
        <end position="67"/>
    </location>
</feature>
<evidence type="ECO:0000313" key="4">
    <source>
        <dbReference type="Proteomes" id="UP000663832"/>
    </source>
</evidence>
<dbReference type="EMBL" id="CAJNOM010000125">
    <property type="protein sequence ID" value="CAF1097309.1"/>
    <property type="molecule type" value="Genomic_DNA"/>
</dbReference>
<name>A0A814NXV8_9BILA</name>
<organism evidence="3 4">
    <name type="scientific">Adineta steineri</name>
    <dbReference type="NCBI Taxonomy" id="433720"/>
    <lineage>
        <taxon>Eukaryota</taxon>
        <taxon>Metazoa</taxon>
        <taxon>Spiralia</taxon>
        <taxon>Gnathifera</taxon>
        <taxon>Rotifera</taxon>
        <taxon>Eurotatoria</taxon>
        <taxon>Bdelloidea</taxon>
        <taxon>Adinetida</taxon>
        <taxon>Adinetidae</taxon>
        <taxon>Adineta</taxon>
    </lineage>
</organism>
<dbReference type="Proteomes" id="UP000663877">
    <property type="component" value="Unassembled WGS sequence"/>
</dbReference>
<proteinExistence type="predicted"/>
<evidence type="ECO:0000313" key="2">
    <source>
        <dbReference type="EMBL" id="CAF0976029.1"/>
    </source>
</evidence>
<evidence type="ECO:0000256" key="1">
    <source>
        <dbReference type="SAM" id="MobiDB-lite"/>
    </source>
</evidence>
<feature type="compositionally biased region" description="Low complexity" evidence="1">
    <location>
        <begin position="41"/>
        <end position="54"/>
    </location>
</feature>
<gene>
    <name evidence="2" type="ORF">BJG266_LOCUS14602</name>
    <name evidence="3" type="ORF">QVE165_LOCUS20099</name>
</gene>
<reference evidence="3" key="1">
    <citation type="submission" date="2021-02" db="EMBL/GenBank/DDBJ databases">
        <authorList>
            <person name="Nowell W R."/>
        </authorList>
    </citation>
    <scope>NUCLEOTIDE SEQUENCE</scope>
</reference>